<evidence type="ECO:0000313" key="3">
    <source>
        <dbReference type="WBParaSite" id="SPAL_0000064700.1"/>
    </source>
</evidence>
<dbReference type="WBParaSite" id="SPAL_0000064700.1">
    <property type="protein sequence ID" value="SPAL_0000064700.1"/>
    <property type="gene ID" value="SPAL_0000064700"/>
</dbReference>
<evidence type="ECO:0000313" key="4">
    <source>
        <dbReference type="WBParaSite" id="SPAL_0000512900.1"/>
    </source>
</evidence>
<organism evidence="2 3">
    <name type="scientific">Strongyloides papillosus</name>
    <name type="common">Intestinal threadworm</name>
    <dbReference type="NCBI Taxonomy" id="174720"/>
    <lineage>
        <taxon>Eukaryota</taxon>
        <taxon>Metazoa</taxon>
        <taxon>Ecdysozoa</taxon>
        <taxon>Nematoda</taxon>
        <taxon>Chromadorea</taxon>
        <taxon>Rhabditida</taxon>
        <taxon>Tylenchina</taxon>
        <taxon>Panagrolaimomorpha</taxon>
        <taxon>Strongyloidoidea</taxon>
        <taxon>Strongyloididae</taxon>
        <taxon>Strongyloides</taxon>
    </lineage>
</organism>
<name>A0A0N5B3J3_STREA</name>
<protein>
    <submittedName>
        <fullName evidence="3 4">Secreted protein</fullName>
    </submittedName>
</protein>
<evidence type="ECO:0000313" key="2">
    <source>
        <dbReference type="Proteomes" id="UP000046392"/>
    </source>
</evidence>
<accession>A0A0N5B3J3</accession>
<sequence length="125" mass="14142">MNSLSTVILVGILINISHEYLHNCTKDVTGPCTVWLKPGEAAYRLFLNSLDYSEIRFGIGLCSGETESCLIDEENQLIQKYVSEESKKKFLLRLKDVSYRPGINIEILPYSSRMSSSSNNLNRGY</sequence>
<dbReference type="WBParaSite" id="SPAL_0000512900.1">
    <property type="protein sequence ID" value="SPAL_0000512900.1"/>
    <property type="gene ID" value="SPAL_0000512900"/>
</dbReference>
<reference evidence="3 4" key="1">
    <citation type="submission" date="2017-02" db="UniProtKB">
        <authorList>
            <consortium name="WormBaseParasite"/>
        </authorList>
    </citation>
    <scope>IDENTIFICATION</scope>
</reference>
<dbReference type="AlphaFoldDB" id="A0A0N5B3J3"/>
<feature type="signal peptide" evidence="1">
    <location>
        <begin position="1"/>
        <end position="19"/>
    </location>
</feature>
<evidence type="ECO:0000256" key="1">
    <source>
        <dbReference type="SAM" id="SignalP"/>
    </source>
</evidence>
<keyword evidence="2" id="KW-1185">Reference proteome</keyword>
<feature type="chain" id="PRO_5009790760" evidence="1">
    <location>
        <begin position="20"/>
        <end position="125"/>
    </location>
</feature>
<keyword evidence="1" id="KW-0732">Signal</keyword>
<dbReference type="Proteomes" id="UP000046392">
    <property type="component" value="Unplaced"/>
</dbReference>
<proteinExistence type="predicted"/>